<dbReference type="Gene3D" id="3.40.605.10">
    <property type="entry name" value="Aldehyde Dehydrogenase, Chain A, domain 1"/>
    <property type="match status" value="1"/>
</dbReference>
<gene>
    <name evidence="6" type="ORF">MRS75_08895</name>
</gene>
<dbReference type="Pfam" id="PF00171">
    <property type="entry name" value="Aldedh"/>
    <property type="match status" value="1"/>
</dbReference>
<comment type="similarity">
    <text evidence="1 4">Belongs to the aldehyde dehydrogenase family.</text>
</comment>
<dbReference type="EMBL" id="JALDYZ010000003">
    <property type="protein sequence ID" value="MDI7922201.1"/>
    <property type="molecule type" value="Genomic_DNA"/>
</dbReference>
<dbReference type="GO" id="GO:0016620">
    <property type="term" value="F:oxidoreductase activity, acting on the aldehyde or oxo group of donors, NAD or NADP as acceptor"/>
    <property type="evidence" value="ECO:0007669"/>
    <property type="project" value="InterPro"/>
</dbReference>
<dbReference type="AlphaFoldDB" id="A0AAE3QC94"/>
<dbReference type="Proteomes" id="UP001161580">
    <property type="component" value="Unassembled WGS sequence"/>
</dbReference>
<dbReference type="PANTHER" id="PTHR42804:SF1">
    <property type="entry name" value="ALDEHYDE DEHYDROGENASE-RELATED"/>
    <property type="match status" value="1"/>
</dbReference>
<evidence type="ECO:0000313" key="7">
    <source>
        <dbReference type="Proteomes" id="UP001161580"/>
    </source>
</evidence>
<name>A0AAE3QC94_9HYPH</name>
<dbReference type="InterPro" id="IPR016163">
    <property type="entry name" value="Ald_DH_C"/>
</dbReference>
<evidence type="ECO:0000313" key="6">
    <source>
        <dbReference type="EMBL" id="MDI7922201.1"/>
    </source>
</evidence>
<keyword evidence="7" id="KW-1185">Reference proteome</keyword>
<evidence type="ECO:0000256" key="3">
    <source>
        <dbReference type="PROSITE-ProRule" id="PRU10007"/>
    </source>
</evidence>
<dbReference type="Gene3D" id="3.40.309.10">
    <property type="entry name" value="Aldehyde Dehydrogenase, Chain A, domain 2"/>
    <property type="match status" value="1"/>
</dbReference>
<dbReference type="SUPFAM" id="SSF53720">
    <property type="entry name" value="ALDH-like"/>
    <property type="match status" value="1"/>
</dbReference>
<accession>A0AAE3QC94</accession>
<evidence type="ECO:0000256" key="4">
    <source>
        <dbReference type="RuleBase" id="RU003345"/>
    </source>
</evidence>
<dbReference type="PROSITE" id="PS00687">
    <property type="entry name" value="ALDEHYDE_DEHYDR_GLU"/>
    <property type="match status" value="1"/>
</dbReference>
<evidence type="ECO:0000256" key="1">
    <source>
        <dbReference type="ARBA" id="ARBA00009986"/>
    </source>
</evidence>
<feature type="domain" description="Aldehyde dehydrogenase" evidence="5">
    <location>
        <begin position="23"/>
        <end position="482"/>
    </location>
</feature>
<evidence type="ECO:0000259" key="5">
    <source>
        <dbReference type="Pfam" id="PF00171"/>
    </source>
</evidence>
<dbReference type="InterPro" id="IPR029510">
    <property type="entry name" value="Ald_DH_CS_GLU"/>
</dbReference>
<reference evidence="6" key="1">
    <citation type="submission" date="2022-03" db="EMBL/GenBank/DDBJ databases">
        <title>Fererhizobium litorale gen. nov., sp. nov., isolated from sandy sediments of the Sea of Japan seashore.</title>
        <authorList>
            <person name="Romanenko L."/>
            <person name="Kurilenko V."/>
            <person name="Otstavnykh N."/>
            <person name="Svetashev V."/>
            <person name="Tekutyeva L."/>
            <person name="Isaeva M."/>
            <person name="Mikhailov V."/>
        </authorList>
    </citation>
    <scope>NUCLEOTIDE SEQUENCE</scope>
    <source>
        <strain evidence="6">KMM 9576</strain>
    </source>
</reference>
<dbReference type="InterPro" id="IPR016161">
    <property type="entry name" value="Ald_DH/histidinol_DH"/>
</dbReference>
<dbReference type="InterPro" id="IPR015590">
    <property type="entry name" value="Aldehyde_DH_dom"/>
</dbReference>
<keyword evidence="2 4" id="KW-0560">Oxidoreductase</keyword>
<evidence type="ECO:0000256" key="2">
    <source>
        <dbReference type="ARBA" id="ARBA00023002"/>
    </source>
</evidence>
<proteinExistence type="inferred from homology"/>
<sequence length="486" mass="52063">MVNGWNAEIPAHLFDSFYIDGAWTRGGSGNLKQIISPATGDVTFAAPLADASEMDRAITAAKNAFENGPWPKLSPQRRSIFMHRLADRLSERLPIAVRIWTAQVGAPISLTNRLAPLSTMRLRYFADLAASFDFETERSTQRGHAKVISEPIGPAALIIPWNAALPILMTKLGAALAAGCTCIIKSSPESPLDAMLVAQCAHEVGIPPGVINVILADADMSSRLVSSYDVPKVSFTGSLAVGRTIASTVAGRMGRLTMELGGKSAAILLEDADVNQAMATLDQFSMPFSGQFCFSQSRILIPRAREDELVTTIAARIGNLKVGDPWDETTRVGPVLNNRQFERAMGYILGSVADGAEIVCGGKRSSFSDKGYYIEPTIIRNVDPNSDIAREEVFGPVVTIHAYDTQDEAVEIANSTDFGLCGTVFGNPATAYTVARRVRTGQIAINGMELTPTVPFGGFKMSGFGREGGPEGVQAFLETKAVIFPS</sequence>
<protein>
    <submittedName>
        <fullName evidence="6">Aldehyde dehydrogenase family protein</fullName>
    </submittedName>
</protein>
<feature type="active site" evidence="3">
    <location>
        <position position="259"/>
    </location>
</feature>
<dbReference type="RefSeq" id="WP_311789042.1">
    <property type="nucleotide sequence ID" value="NZ_JALDYY010000022.1"/>
</dbReference>
<dbReference type="PANTHER" id="PTHR42804">
    <property type="entry name" value="ALDEHYDE DEHYDROGENASE"/>
    <property type="match status" value="1"/>
</dbReference>
<comment type="caution">
    <text evidence="6">The sequence shown here is derived from an EMBL/GenBank/DDBJ whole genome shotgun (WGS) entry which is preliminary data.</text>
</comment>
<dbReference type="InterPro" id="IPR016162">
    <property type="entry name" value="Ald_DH_N"/>
</dbReference>
<organism evidence="6 7">
    <name type="scientific">Ferirhizobium litorale</name>
    <dbReference type="NCBI Taxonomy" id="2927786"/>
    <lineage>
        <taxon>Bacteria</taxon>
        <taxon>Pseudomonadati</taxon>
        <taxon>Pseudomonadota</taxon>
        <taxon>Alphaproteobacteria</taxon>
        <taxon>Hyphomicrobiales</taxon>
        <taxon>Rhizobiaceae</taxon>
        <taxon>Ferirhizobium</taxon>
    </lineage>
</organism>